<dbReference type="Pfam" id="PF12937">
    <property type="entry name" value="F-box-like"/>
    <property type="match status" value="1"/>
</dbReference>
<dbReference type="EnsemblMetazoa" id="AALFPA23_011171.R15798">
    <property type="protein sequence ID" value="AALFPA23_011171.P15798"/>
    <property type="gene ID" value="AALFPA23_011171"/>
</dbReference>
<evidence type="ECO:0000313" key="4">
    <source>
        <dbReference type="EnsemblMetazoa" id="AALFPA23_011171.P15798"/>
    </source>
</evidence>
<dbReference type="GeneID" id="115257308"/>
<dbReference type="InterPro" id="IPR032675">
    <property type="entry name" value="LRR_dom_sf"/>
</dbReference>
<dbReference type="SMART" id="SM00256">
    <property type="entry name" value="FBOX"/>
    <property type="match status" value="1"/>
</dbReference>
<sequence>MLSDYSMVSSDGDESSSYAENTEDDTEEDVFFQLSGVGVEDSGGNRGKLVTINQYAQDVVDFSSQYGSDTSISYTAYNVTGKPSKYPDYGDFPETFAFRTYGPWWKLAPSAQQEFSPQNFSDAPPPVDDYILLRFEEPVYPETIEVFETYNPGGIIRIWAYAEEWICLWDISEADQSCMLIERNKARVFAPRLRHCTEPTRYIRMEFNHAHLQYSTQLDAVLLVGQKFVPCGGLRGKHPLSPLIEKGPIQKKLELEKFRPVATANREEILQEFLRNGLDEFVQGLSQRQSSNEEDPDESHPEESDSRSETPSADTNPTVPELTLDRLPYEVLFKVMSFLDLKSLYRCGRVCRTFNQIVAVNSLLYAEVNLKPYWNCVSTALLSSLMKRCAYTKKLDLSWCGSFNKLTATDFKDFLSVCGSNLTHLRLNSCKFLTTGSCLESIGSHCFENLRELTLQNYHPEQEDFSGLYYFRNLERLDLNRTTINTQSLLIVLARNEHLRHLNLAFCSMDVNMDDIALQISKYNRKLISLDMWKSHSLTSLGLEALSKCTLLEEVDFGWCLREEPSPGESVRLLVKACPRLRKLFMAAIRGLTDRDLEVIASSCENLEQLDLMGIMGISTEMCYRILCRCPKLKLLDVSFCDNLDNLQIALWRDCFDVAIKRSFVDFGAPRGSEF</sequence>
<organism evidence="4 5">
    <name type="scientific">Aedes albopictus</name>
    <name type="common">Asian tiger mosquito</name>
    <name type="synonym">Stegomyia albopicta</name>
    <dbReference type="NCBI Taxonomy" id="7160"/>
    <lineage>
        <taxon>Eukaryota</taxon>
        <taxon>Metazoa</taxon>
        <taxon>Ecdysozoa</taxon>
        <taxon>Arthropoda</taxon>
        <taxon>Hexapoda</taxon>
        <taxon>Insecta</taxon>
        <taxon>Pterygota</taxon>
        <taxon>Neoptera</taxon>
        <taxon>Endopterygota</taxon>
        <taxon>Diptera</taxon>
        <taxon>Nematocera</taxon>
        <taxon>Culicoidea</taxon>
        <taxon>Culicidae</taxon>
        <taxon>Culicinae</taxon>
        <taxon>Aedini</taxon>
        <taxon>Aedes</taxon>
        <taxon>Stegomyia</taxon>
    </lineage>
</organism>
<evidence type="ECO:0000313" key="5">
    <source>
        <dbReference type="Proteomes" id="UP000069940"/>
    </source>
</evidence>
<accession>A0ABM1YQA2</accession>
<protein>
    <recommendedName>
        <fullName evidence="3">F-box domain-containing protein</fullName>
    </recommendedName>
</protein>
<dbReference type="Gene3D" id="3.80.10.10">
    <property type="entry name" value="Ribonuclease Inhibitor"/>
    <property type="match status" value="2"/>
</dbReference>
<dbReference type="RefSeq" id="XP_029712632.2">
    <property type="nucleotide sequence ID" value="XM_029856772.2"/>
</dbReference>
<dbReference type="InterPro" id="IPR001810">
    <property type="entry name" value="F-box_dom"/>
</dbReference>
<reference evidence="5" key="1">
    <citation type="journal article" date="2015" name="Proc. Natl. Acad. Sci. U.S.A.">
        <title>Genome sequence of the Asian Tiger mosquito, Aedes albopictus, reveals insights into its biology, genetics, and evolution.</title>
        <authorList>
            <person name="Chen X.G."/>
            <person name="Jiang X."/>
            <person name="Gu J."/>
            <person name="Xu M."/>
            <person name="Wu Y."/>
            <person name="Deng Y."/>
            <person name="Zhang C."/>
            <person name="Bonizzoni M."/>
            <person name="Dermauw W."/>
            <person name="Vontas J."/>
            <person name="Armbruster P."/>
            <person name="Huang X."/>
            <person name="Yang Y."/>
            <person name="Zhang H."/>
            <person name="He W."/>
            <person name="Peng H."/>
            <person name="Liu Y."/>
            <person name="Wu K."/>
            <person name="Chen J."/>
            <person name="Lirakis M."/>
            <person name="Topalis P."/>
            <person name="Van Leeuwen T."/>
            <person name="Hall A.B."/>
            <person name="Jiang X."/>
            <person name="Thorpe C."/>
            <person name="Mueller R.L."/>
            <person name="Sun C."/>
            <person name="Waterhouse R.M."/>
            <person name="Yan G."/>
            <person name="Tu Z.J."/>
            <person name="Fang X."/>
            <person name="James A.A."/>
        </authorList>
    </citation>
    <scope>NUCLEOTIDE SEQUENCE [LARGE SCALE GENOMIC DNA]</scope>
    <source>
        <strain evidence="5">Foshan</strain>
    </source>
</reference>
<dbReference type="InterPro" id="IPR036047">
    <property type="entry name" value="F-box-like_dom_sf"/>
</dbReference>
<dbReference type="SUPFAM" id="SSF81383">
    <property type="entry name" value="F-box domain"/>
    <property type="match status" value="1"/>
</dbReference>
<keyword evidence="1" id="KW-0833">Ubl conjugation pathway</keyword>
<feature type="compositionally biased region" description="Basic and acidic residues" evidence="2">
    <location>
        <begin position="298"/>
        <end position="308"/>
    </location>
</feature>
<reference evidence="4" key="2">
    <citation type="submission" date="2025-05" db="UniProtKB">
        <authorList>
            <consortium name="EnsemblMetazoa"/>
        </authorList>
    </citation>
    <scope>IDENTIFICATION</scope>
    <source>
        <strain evidence="4">Foshan</strain>
    </source>
</reference>
<dbReference type="PANTHER" id="PTHR13318">
    <property type="entry name" value="PARTNER OF PAIRED, ISOFORM B-RELATED"/>
    <property type="match status" value="1"/>
</dbReference>
<dbReference type="PROSITE" id="PS50181">
    <property type="entry name" value="FBOX"/>
    <property type="match status" value="1"/>
</dbReference>
<evidence type="ECO:0000259" key="3">
    <source>
        <dbReference type="PROSITE" id="PS50181"/>
    </source>
</evidence>
<feature type="region of interest" description="Disordered" evidence="2">
    <location>
        <begin position="286"/>
        <end position="320"/>
    </location>
</feature>
<name>A0ABM1YQA2_AEDAL</name>
<dbReference type="CDD" id="cd09917">
    <property type="entry name" value="F-box_SF"/>
    <property type="match status" value="1"/>
</dbReference>
<feature type="region of interest" description="Disordered" evidence="2">
    <location>
        <begin position="1"/>
        <end position="26"/>
    </location>
</feature>
<evidence type="ECO:0000256" key="2">
    <source>
        <dbReference type="SAM" id="MobiDB-lite"/>
    </source>
</evidence>
<dbReference type="SMART" id="SM00367">
    <property type="entry name" value="LRR_CC"/>
    <property type="match status" value="4"/>
</dbReference>
<dbReference type="InterPro" id="IPR006553">
    <property type="entry name" value="Leu-rich_rpt_Cys-con_subtyp"/>
</dbReference>
<dbReference type="SUPFAM" id="SSF52047">
    <property type="entry name" value="RNI-like"/>
    <property type="match status" value="1"/>
</dbReference>
<keyword evidence="5" id="KW-1185">Reference proteome</keyword>
<feature type="compositionally biased region" description="Low complexity" evidence="2">
    <location>
        <begin position="1"/>
        <end position="10"/>
    </location>
</feature>
<dbReference type="PANTHER" id="PTHR13318:SF152">
    <property type="entry name" value="F-BOX_LRR-REPEAT PROTEIN 4"/>
    <property type="match status" value="1"/>
</dbReference>
<feature type="domain" description="F-box" evidence="3">
    <location>
        <begin position="321"/>
        <end position="368"/>
    </location>
</feature>
<evidence type="ECO:0000256" key="1">
    <source>
        <dbReference type="ARBA" id="ARBA00022786"/>
    </source>
</evidence>
<dbReference type="Proteomes" id="UP000069940">
    <property type="component" value="Unassembled WGS sequence"/>
</dbReference>
<proteinExistence type="predicted"/>
<dbReference type="Gene3D" id="1.20.1280.50">
    <property type="match status" value="1"/>
</dbReference>